<dbReference type="FunFam" id="3.90.70.10:FF:000332">
    <property type="entry name" value="Cathepsin L1"/>
    <property type="match status" value="1"/>
</dbReference>
<dbReference type="PANTHER" id="PTHR12411">
    <property type="entry name" value="CYSTEINE PROTEASE FAMILY C1-RELATED"/>
    <property type="match status" value="1"/>
</dbReference>
<dbReference type="CDD" id="cd02248">
    <property type="entry name" value="Peptidase_C1A"/>
    <property type="match status" value="1"/>
</dbReference>
<sequence>MAVLLRLLLALLGCTTALDPALEEAWEGWKRLHAKEYPREAEPIRREVWEKNLWRIQQHNWEESQGQHSFRLAMNHHGDLTDEEFNQLLNGFTPARQEEPARLFQPSEALKTPVEVDWRAKGYVTPVKNQGHCGSCWAFSATGALEGLVFNRTGKLVVLSEQNLIDCSRQLGNAGCRGGYMIRAFQYVRDNGGLNSEHVYPYTGTVRGSGGRGARRSGASTTLTPSLPARTRPAAGTTPGTGQPTAPLCGRCPKAMRRRWSRRWQPWGPSLWRWMPAASTSTSTSRVWCEPLREGIQHPEKRSGLAPAHPSSALPRYLQQHILQPAGEPRDVGCGLRHEPGARAQRELLDLKEQLVGAVGRAGLHPPAEGRRQPVRGGQPGQLPGAVSRDSAACASTPVSCWK</sequence>
<evidence type="ECO:0000256" key="8">
    <source>
        <dbReference type="SAM" id="SignalP"/>
    </source>
</evidence>
<dbReference type="AlphaFoldDB" id="A0A672V823"/>
<evidence type="ECO:0000313" key="12">
    <source>
        <dbReference type="Proteomes" id="UP000472266"/>
    </source>
</evidence>
<dbReference type="InterPro" id="IPR039417">
    <property type="entry name" value="Peptidase_C1A_papain-like"/>
</dbReference>
<feature type="region of interest" description="Disordered" evidence="7">
    <location>
        <begin position="362"/>
        <end position="403"/>
    </location>
</feature>
<keyword evidence="8" id="KW-0732">Signal</keyword>
<reference evidence="11 12" key="1">
    <citation type="submission" date="2019-11" db="EMBL/GenBank/DDBJ databases">
        <title>Strigops habroptila (kakapo) genome, bStrHab1, primary haplotype, v2.</title>
        <authorList>
            <person name="Jarvis E.D."/>
            <person name="Howard J."/>
            <person name="Rhie A."/>
            <person name="Phillippy A."/>
            <person name="Korlach J."/>
            <person name="Digby A."/>
            <person name="Iorns D."/>
            <person name="Eason D."/>
            <person name="Robertson B."/>
            <person name="Raemaekers T."/>
            <person name="Howe K."/>
            <person name="Lewin H."/>
            <person name="Damas J."/>
            <person name="Hastie A."/>
            <person name="Tracey A."/>
            <person name="Chow W."/>
            <person name="Fedrigo O."/>
        </authorList>
    </citation>
    <scope>NUCLEOTIDE SEQUENCE [LARGE SCALE GENOMIC DNA]</scope>
</reference>
<organism evidence="11 12">
    <name type="scientific">Strigops habroptila</name>
    <name type="common">Kakapo</name>
    <dbReference type="NCBI Taxonomy" id="2489341"/>
    <lineage>
        <taxon>Eukaryota</taxon>
        <taxon>Metazoa</taxon>
        <taxon>Chordata</taxon>
        <taxon>Craniata</taxon>
        <taxon>Vertebrata</taxon>
        <taxon>Euteleostomi</taxon>
        <taxon>Archelosauria</taxon>
        <taxon>Archosauria</taxon>
        <taxon>Dinosauria</taxon>
        <taxon>Saurischia</taxon>
        <taxon>Theropoda</taxon>
        <taxon>Coelurosauria</taxon>
        <taxon>Aves</taxon>
        <taxon>Neognathae</taxon>
        <taxon>Neoaves</taxon>
        <taxon>Telluraves</taxon>
        <taxon>Australaves</taxon>
        <taxon>Psittaciformes</taxon>
        <taxon>Psittacidae</taxon>
        <taxon>Strigops</taxon>
    </lineage>
</organism>
<dbReference type="InterPro" id="IPR000668">
    <property type="entry name" value="Peptidase_C1A_C"/>
</dbReference>
<feature type="compositionally biased region" description="Low complexity" evidence="7">
    <location>
        <begin position="375"/>
        <end position="385"/>
    </location>
</feature>
<dbReference type="InterPro" id="IPR013128">
    <property type="entry name" value="Peptidase_C1A"/>
</dbReference>
<evidence type="ECO:0000256" key="5">
    <source>
        <dbReference type="ARBA" id="ARBA00023145"/>
    </source>
</evidence>
<dbReference type="Proteomes" id="UP000472266">
    <property type="component" value="Chromosome 21"/>
</dbReference>
<dbReference type="InterPro" id="IPR013201">
    <property type="entry name" value="Prot_inhib_I29"/>
</dbReference>
<comment type="similarity">
    <text evidence="1">Belongs to the peptidase C1 family.</text>
</comment>
<evidence type="ECO:0000256" key="7">
    <source>
        <dbReference type="SAM" id="MobiDB-lite"/>
    </source>
</evidence>
<gene>
    <name evidence="11" type="primary">LOC115618276</name>
</gene>
<keyword evidence="6" id="KW-1015">Disulfide bond</keyword>
<dbReference type="SMART" id="SM00848">
    <property type="entry name" value="Inhibitor_I29"/>
    <property type="match status" value="1"/>
</dbReference>
<name>A0A672V823_STRHB</name>
<reference evidence="11" key="2">
    <citation type="submission" date="2025-08" db="UniProtKB">
        <authorList>
            <consortium name="Ensembl"/>
        </authorList>
    </citation>
    <scope>IDENTIFICATION</scope>
</reference>
<feature type="compositionally biased region" description="Low complexity" evidence="7">
    <location>
        <begin position="216"/>
        <end position="247"/>
    </location>
</feature>
<keyword evidence="5" id="KW-0865">Zymogen</keyword>
<dbReference type="Pfam" id="PF08246">
    <property type="entry name" value="Inhibitor_I29"/>
    <property type="match status" value="1"/>
</dbReference>
<dbReference type="PROSITE" id="PS00139">
    <property type="entry name" value="THIOL_PROTEASE_CYS"/>
    <property type="match status" value="1"/>
</dbReference>
<dbReference type="InterPro" id="IPR038765">
    <property type="entry name" value="Papain-like_cys_pep_sf"/>
</dbReference>
<dbReference type="Gene3D" id="3.90.70.10">
    <property type="entry name" value="Cysteine proteinases"/>
    <property type="match status" value="1"/>
</dbReference>
<feature type="signal peptide" evidence="8">
    <location>
        <begin position="1"/>
        <end position="17"/>
    </location>
</feature>
<feature type="domain" description="Peptidase C1A papain C-terminal" evidence="9">
    <location>
        <begin position="112"/>
        <end position="314"/>
    </location>
</feature>
<dbReference type="GO" id="GO:0006508">
    <property type="term" value="P:proteolysis"/>
    <property type="evidence" value="ECO:0007669"/>
    <property type="project" value="UniProtKB-KW"/>
</dbReference>
<evidence type="ECO:0000259" key="10">
    <source>
        <dbReference type="SMART" id="SM00848"/>
    </source>
</evidence>
<evidence type="ECO:0000256" key="6">
    <source>
        <dbReference type="ARBA" id="ARBA00023157"/>
    </source>
</evidence>
<evidence type="ECO:0000313" key="11">
    <source>
        <dbReference type="Ensembl" id="ENSSHBP00005022643.1"/>
    </source>
</evidence>
<keyword evidence="12" id="KW-1185">Reference proteome</keyword>
<dbReference type="GO" id="GO:0008234">
    <property type="term" value="F:cysteine-type peptidase activity"/>
    <property type="evidence" value="ECO:0007669"/>
    <property type="project" value="UniProtKB-KW"/>
</dbReference>
<accession>A0A672V823</accession>
<feature type="region of interest" description="Disordered" evidence="7">
    <location>
        <begin position="205"/>
        <end position="250"/>
    </location>
</feature>
<feature type="chain" id="PRO_5025520917" evidence="8">
    <location>
        <begin position="18"/>
        <end position="403"/>
    </location>
</feature>
<evidence type="ECO:0000256" key="2">
    <source>
        <dbReference type="ARBA" id="ARBA00022670"/>
    </source>
</evidence>
<reference evidence="11" key="3">
    <citation type="submission" date="2025-09" db="UniProtKB">
        <authorList>
            <consortium name="Ensembl"/>
        </authorList>
    </citation>
    <scope>IDENTIFICATION</scope>
</reference>
<keyword evidence="4" id="KW-0788">Thiol protease</keyword>
<dbReference type="Pfam" id="PF00112">
    <property type="entry name" value="Peptidase_C1"/>
    <property type="match status" value="1"/>
</dbReference>
<keyword evidence="2" id="KW-0645">Protease</keyword>
<dbReference type="GeneTree" id="ENSGT00940000167025"/>
<dbReference type="SMART" id="SM00645">
    <property type="entry name" value="Pept_C1"/>
    <property type="match status" value="1"/>
</dbReference>
<evidence type="ECO:0000256" key="4">
    <source>
        <dbReference type="ARBA" id="ARBA00022807"/>
    </source>
</evidence>
<evidence type="ECO:0000259" key="9">
    <source>
        <dbReference type="SMART" id="SM00645"/>
    </source>
</evidence>
<proteinExistence type="inferred from homology"/>
<evidence type="ECO:0000256" key="3">
    <source>
        <dbReference type="ARBA" id="ARBA00022801"/>
    </source>
</evidence>
<protein>
    <submittedName>
        <fullName evidence="11">Cathepsin L1-like</fullName>
    </submittedName>
</protein>
<dbReference type="InterPro" id="IPR000169">
    <property type="entry name" value="Pept_cys_AS"/>
</dbReference>
<dbReference type="Ensembl" id="ENSSHBT00005026947.1">
    <property type="protein sequence ID" value="ENSSHBP00005022643.1"/>
    <property type="gene ID" value="ENSSHBG00005019054.1"/>
</dbReference>
<feature type="domain" description="Cathepsin propeptide inhibitor" evidence="10">
    <location>
        <begin position="26"/>
        <end position="85"/>
    </location>
</feature>
<dbReference type="InParanoid" id="A0A672V823"/>
<dbReference type="SUPFAM" id="SSF54001">
    <property type="entry name" value="Cysteine proteinases"/>
    <property type="match status" value="1"/>
</dbReference>
<keyword evidence="3" id="KW-0378">Hydrolase</keyword>
<evidence type="ECO:0000256" key="1">
    <source>
        <dbReference type="ARBA" id="ARBA00008455"/>
    </source>
</evidence>